<dbReference type="Pfam" id="PF17765">
    <property type="entry name" value="MLTR_LBD"/>
    <property type="match status" value="1"/>
</dbReference>
<dbReference type="InterPro" id="IPR001387">
    <property type="entry name" value="Cro/C1-type_HTH"/>
</dbReference>
<dbReference type="RefSeq" id="WP_221480686.1">
    <property type="nucleotide sequence ID" value="NZ_BAAAHD010000025.1"/>
</dbReference>
<evidence type="ECO:0000259" key="1">
    <source>
        <dbReference type="PROSITE" id="PS50943"/>
    </source>
</evidence>
<dbReference type="InterPro" id="IPR010982">
    <property type="entry name" value="Lambda_DNA-bd_dom_sf"/>
</dbReference>
<dbReference type="SUPFAM" id="SSF47413">
    <property type="entry name" value="lambda repressor-like DNA-binding domains"/>
    <property type="match status" value="1"/>
</dbReference>
<evidence type="ECO:0000313" key="2">
    <source>
        <dbReference type="EMBL" id="MBB4774853.1"/>
    </source>
</evidence>
<dbReference type="Proteomes" id="UP000549343">
    <property type="component" value="Unassembled WGS sequence"/>
</dbReference>
<dbReference type="EMBL" id="JACHMV010000001">
    <property type="protein sequence ID" value="MBB4774853.1"/>
    <property type="molecule type" value="Genomic_DNA"/>
</dbReference>
<feature type="domain" description="HTH cro/C1-type" evidence="1">
    <location>
        <begin position="63"/>
        <end position="110"/>
    </location>
</feature>
<evidence type="ECO:0000313" key="3">
    <source>
        <dbReference type="Proteomes" id="UP000549343"/>
    </source>
</evidence>
<organism evidence="2 3">
    <name type="scientific">Actinomadura livida</name>
    <dbReference type="NCBI Taxonomy" id="79909"/>
    <lineage>
        <taxon>Bacteria</taxon>
        <taxon>Bacillati</taxon>
        <taxon>Actinomycetota</taxon>
        <taxon>Actinomycetes</taxon>
        <taxon>Streptosporangiales</taxon>
        <taxon>Thermomonosporaceae</taxon>
        <taxon>Actinomadura</taxon>
    </lineage>
</organism>
<dbReference type="PANTHER" id="PTHR35010">
    <property type="entry name" value="BLL4672 PROTEIN-RELATED"/>
    <property type="match status" value="1"/>
</dbReference>
<protein>
    <submittedName>
        <fullName evidence="2">Transcriptional regulator with XRE-family HTH domain</fullName>
    </submittedName>
</protein>
<dbReference type="CDD" id="cd00093">
    <property type="entry name" value="HTH_XRE"/>
    <property type="match status" value="1"/>
</dbReference>
<dbReference type="GO" id="GO:0003677">
    <property type="term" value="F:DNA binding"/>
    <property type="evidence" value="ECO:0007669"/>
    <property type="project" value="InterPro"/>
</dbReference>
<dbReference type="Pfam" id="PF13560">
    <property type="entry name" value="HTH_31"/>
    <property type="match status" value="1"/>
</dbReference>
<dbReference type="PROSITE" id="PS50943">
    <property type="entry name" value="HTH_CROC1"/>
    <property type="match status" value="1"/>
</dbReference>
<dbReference type="SMART" id="SM00530">
    <property type="entry name" value="HTH_XRE"/>
    <property type="match status" value="1"/>
</dbReference>
<comment type="caution">
    <text evidence="2">The sequence shown here is derived from an EMBL/GenBank/DDBJ whole genome shotgun (WGS) entry which is preliminary data.</text>
</comment>
<dbReference type="AlphaFoldDB" id="A0A7W7ID24"/>
<dbReference type="InterPro" id="IPR041413">
    <property type="entry name" value="MLTR_LBD"/>
</dbReference>
<accession>A0A7W7ID24</accession>
<reference evidence="2 3" key="1">
    <citation type="submission" date="2020-08" db="EMBL/GenBank/DDBJ databases">
        <title>Sequencing the genomes of 1000 actinobacteria strains.</title>
        <authorList>
            <person name="Klenk H.-P."/>
        </authorList>
    </citation>
    <scope>NUCLEOTIDE SEQUENCE [LARGE SCALE GENOMIC DNA]</scope>
    <source>
        <strain evidence="2 3">DSM 44772</strain>
    </source>
</reference>
<dbReference type="Gene3D" id="3.30.450.180">
    <property type="match status" value="1"/>
</dbReference>
<gene>
    <name evidence="2" type="ORF">F4557_003271</name>
</gene>
<dbReference type="PANTHER" id="PTHR35010:SF2">
    <property type="entry name" value="BLL4672 PROTEIN"/>
    <property type="match status" value="1"/>
</dbReference>
<sequence>MNHVFMVSDPAAAQHRQPAPRQGYPERAMTRHNLLGEFLRARRARVRPDELGLASYGRRRVTGLRREELAGFAGISVQYLTRLEQGVDRHPSAQVVDALTKALRLDLDAARHLRALACLPTEPPGPSEVGAEVQHLLDSWGDTPAYVRDRRFDVPAANKAAMALAPMYRPGRNLVREVFLDPAARSLFPDWPDIAEQTVAALRATADLRDPRTAALVSELQHHDHFRSLWARHDVRPSRNETKRFDHPDAGPLTLRRQTLTIAGAEDQAIIVYQPEPGSASAHALAKLLRSESLPRPQTPRGDTLTD</sequence>
<name>A0A7W7ID24_9ACTN</name>
<proteinExistence type="predicted"/>
<dbReference type="Gene3D" id="1.10.260.40">
    <property type="entry name" value="lambda repressor-like DNA-binding domains"/>
    <property type="match status" value="1"/>
</dbReference>